<feature type="region of interest" description="Disordered" evidence="1">
    <location>
        <begin position="50"/>
        <end position="74"/>
    </location>
</feature>
<proteinExistence type="predicted"/>
<accession>A0A835U046</accession>
<protein>
    <submittedName>
        <fullName evidence="2">Uncharacterized protein</fullName>
    </submittedName>
</protein>
<feature type="compositionally biased region" description="Basic and acidic residues" evidence="1">
    <location>
        <begin position="61"/>
        <end position="74"/>
    </location>
</feature>
<evidence type="ECO:0000313" key="3">
    <source>
        <dbReference type="EMBL" id="KAI1238825.1"/>
    </source>
</evidence>
<keyword evidence="4" id="KW-1185">Reference proteome</keyword>
<reference evidence="3 4" key="2">
    <citation type="journal article" date="2021" name="J. Hered.">
        <title>Feather Gene Expression Elucidates the Developmental Basis of Plumage Iridescence in African Starlings.</title>
        <authorList>
            <person name="Rubenstein D.R."/>
            <person name="Corvelo A."/>
            <person name="MacManes M.D."/>
            <person name="Maia R."/>
            <person name="Narzisi G."/>
            <person name="Rousaki A."/>
            <person name="Vandenabeele P."/>
            <person name="Shawkey M.D."/>
            <person name="Solomon J."/>
        </authorList>
    </citation>
    <scope>NUCLEOTIDE SEQUENCE [LARGE SCALE GENOMIC DNA]</scope>
    <source>
        <strain evidence="3">SS15</strain>
    </source>
</reference>
<comment type="caution">
    <text evidence="2">The sequence shown here is derived from an EMBL/GenBank/DDBJ whole genome shotgun (WGS) entry which is preliminary data.</text>
</comment>
<feature type="region of interest" description="Disordered" evidence="1">
    <location>
        <begin position="1"/>
        <end position="26"/>
    </location>
</feature>
<sequence>MPLKKTDHHPLLSTGAEGAAPERGPCNLSAAERVGALLVEWQELLVKTERGAQPPVPHRKAVSDRADLTEDWIH</sequence>
<feature type="compositionally biased region" description="Basic and acidic residues" evidence="1">
    <location>
        <begin position="1"/>
        <end position="10"/>
    </location>
</feature>
<gene>
    <name evidence="3" type="ORF">IHE44_0011916</name>
    <name evidence="2" type="ORF">IHE44_008884</name>
</gene>
<reference evidence="3" key="3">
    <citation type="submission" date="2022-01" db="EMBL/GenBank/DDBJ databases">
        <authorList>
            <person name="Rubenstein D.R."/>
        </authorList>
    </citation>
    <scope>NUCLEOTIDE SEQUENCE</scope>
    <source>
        <strain evidence="3">SS15</strain>
        <tissue evidence="3">Liver</tissue>
    </source>
</reference>
<dbReference type="AlphaFoldDB" id="A0A835U046"/>
<dbReference type="Proteomes" id="UP000618051">
    <property type="component" value="Unassembled WGS sequence"/>
</dbReference>
<dbReference type="EMBL" id="JADDUC010000035">
    <property type="protein sequence ID" value="KAG0122581.1"/>
    <property type="molecule type" value="Genomic_DNA"/>
</dbReference>
<evidence type="ECO:0000313" key="2">
    <source>
        <dbReference type="EMBL" id="KAG0122581.1"/>
    </source>
</evidence>
<evidence type="ECO:0000313" key="4">
    <source>
        <dbReference type="Proteomes" id="UP000618051"/>
    </source>
</evidence>
<name>A0A835U046_9PASS</name>
<organism evidence="2">
    <name type="scientific">Lamprotornis superbus</name>
    <dbReference type="NCBI Taxonomy" id="245042"/>
    <lineage>
        <taxon>Eukaryota</taxon>
        <taxon>Metazoa</taxon>
        <taxon>Chordata</taxon>
        <taxon>Craniata</taxon>
        <taxon>Vertebrata</taxon>
        <taxon>Euteleostomi</taxon>
        <taxon>Archelosauria</taxon>
        <taxon>Archosauria</taxon>
        <taxon>Dinosauria</taxon>
        <taxon>Saurischia</taxon>
        <taxon>Theropoda</taxon>
        <taxon>Coelurosauria</taxon>
        <taxon>Aves</taxon>
        <taxon>Neognathae</taxon>
        <taxon>Neoaves</taxon>
        <taxon>Telluraves</taxon>
        <taxon>Australaves</taxon>
        <taxon>Passeriformes</taxon>
        <taxon>Sturnidae</taxon>
        <taxon>Lamprotornis</taxon>
    </lineage>
</organism>
<dbReference type="EMBL" id="JADDUC020000005">
    <property type="protein sequence ID" value="KAI1238825.1"/>
    <property type="molecule type" value="Genomic_DNA"/>
</dbReference>
<reference evidence="2" key="1">
    <citation type="submission" date="2020-10" db="EMBL/GenBank/DDBJ databases">
        <title>Feather gene expression reveals the developmental basis of iridescence in African starlings.</title>
        <authorList>
            <person name="Rubenstein D.R."/>
        </authorList>
    </citation>
    <scope>NUCLEOTIDE SEQUENCE</scope>
    <source>
        <strain evidence="2">SS15</strain>
        <tissue evidence="2">Liver</tissue>
    </source>
</reference>
<evidence type="ECO:0000256" key="1">
    <source>
        <dbReference type="SAM" id="MobiDB-lite"/>
    </source>
</evidence>